<dbReference type="AlphaFoldDB" id="A0AAN8ZZG7"/>
<evidence type="ECO:0008006" key="4">
    <source>
        <dbReference type="Google" id="ProtNLM"/>
    </source>
</evidence>
<proteinExistence type="predicted"/>
<sequence>MVPAILLLTLGFISQEVNANVFSVYPNVTLRPAAVTEIKWGVPKECICRVTCFVSLNCTGVSIVKNSTTDAFDCHMTSTEYILGEITSEEGTITLYSPNYLCESYAIPNVGCFHVEMEPLSWDNATRNCIARGSELFMARTADEFHVADDIMLEKGVTNWWVDAKSRQWGNGRPVLQVNGLVRHPNDPVDYCIRKKVSEGVYLMDDRDCSILYPSGCLTHFI</sequence>
<dbReference type="InterPro" id="IPR016187">
    <property type="entry name" value="CTDL_fold"/>
</dbReference>
<evidence type="ECO:0000256" key="1">
    <source>
        <dbReference type="SAM" id="SignalP"/>
    </source>
</evidence>
<evidence type="ECO:0000313" key="2">
    <source>
        <dbReference type="EMBL" id="KAK7066625.1"/>
    </source>
</evidence>
<comment type="caution">
    <text evidence="2">The sequence shown here is derived from an EMBL/GenBank/DDBJ whole genome shotgun (WGS) entry which is preliminary data.</text>
</comment>
<dbReference type="SUPFAM" id="SSF56436">
    <property type="entry name" value="C-type lectin-like"/>
    <property type="match status" value="1"/>
</dbReference>
<dbReference type="Proteomes" id="UP001381693">
    <property type="component" value="Unassembled WGS sequence"/>
</dbReference>
<dbReference type="CDD" id="cd00037">
    <property type="entry name" value="CLECT"/>
    <property type="match status" value="1"/>
</dbReference>
<evidence type="ECO:0000313" key="3">
    <source>
        <dbReference type="Proteomes" id="UP001381693"/>
    </source>
</evidence>
<dbReference type="InterPro" id="IPR016186">
    <property type="entry name" value="C-type_lectin-like/link_sf"/>
</dbReference>
<protein>
    <recommendedName>
        <fullName evidence="4">C-type lectin</fullName>
    </recommendedName>
</protein>
<name>A0AAN8ZZG7_HALRR</name>
<dbReference type="EMBL" id="JAXCGZ010019096">
    <property type="protein sequence ID" value="KAK7066625.1"/>
    <property type="molecule type" value="Genomic_DNA"/>
</dbReference>
<dbReference type="Gene3D" id="3.10.100.10">
    <property type="entry name" value="Mannose-Binding Protein A, subunit A"/>
    <property type="match status" value="1"/>
</dbReference>
<accession>A0AAN8ZZG7</accession>
<organism evidence="2 3">
    <name type="scientific">Halocaridina rubra</name>
    <name type="common">Hawaiian red shrimp</name>
    <dbReference type="NCBI Taxonomy" id="373956"/>
    <lineage>
        <taxon>Eukaryota</taxon>
        <taxon>Metazoa</taxon>
        <taxon>Ecdysozoa</taxon>
        <taxon>Arthropoda</taxon>
        <taxon>Crustacea</taxon>
        <taxon>Multicrustacea</taxon>
        <taxon>Malacostraca</taxon>
        <taxon>Eumalacostraca</taxon>
        <taxon>Eucarida</taxon>
        <taxon>Decapoda</taxon>
        <taxon>Pleocyemata</taxon>
        <taxon>Caridea</taxon>
        <taxon>Atyoidea</taxon>
        <taxon>Atyidae</taxon>
        <taxon>Halocaridina</taxon>
    </lineage>
</organism>
<gene>
    <name evidence="2" type="ORF">SK128_026051</name>
</gene>
<keyword evidence="3" id="KW-1185">Reference proteome</keyword>
<keyword evidence="1" id="KW-0732">Signal</keyword>
<reference evidence="2 3" key="1">
    <citation type="submission" date="2023-11" db="EMBL/GenBank/DDBJ databases">
        <title>Halocaridina rubra genome assembly.</title>
        <authorList>
            <person name="Smith C."/>
        </authorList>
    </citation>
    <scope>NUCLEOTIDE SEQUENCE [LARGE SCALE GENOMIC DNA]</scope>
    <source>
        <strain evidence="2">EP-1</strain>
        <tissue evidence="2">Whole</tissue>
    </source>
</reference>
<feature type="signal peptide" evidence="1">
    <location>
        <begin position="1"/>
        <end position="19"/>
    </location>
</feature>
<feature type="chain" id="PRO_5042980691" description="C-type lectin" evidence="1">
    <location>
        <begin position="20"/>
        <end position="222"/>
    </location>
</feature>